<dbReference type="InterPro" id="IPR013046">
    <property type="entry name" value="GpV/Gp45"/>
</dbReference>
<gene>
    <name evidence="2" type="ORF">V0R50_21215</name>
</gene>
<proteinExistence type="predicted"/>
<feature type="domain" description="Bacteriophage Mu Gp45 N-terminal" evidence="1">
    <location>
        <begin position="9"/>
        <end position="76"/>
    </location>
</feature>
<protein>
    <submittedName>
        <fullName evidence="2">Phage baseplate assembly protein V</fullName>
    </submittedName>
</protein>
<dbReference type="InterPro" id="IPR053861">
    <property type="entry name" value="Phage_Mu_Gp45_N"/>
</dbReference>
<dbReference type="NCBIfam" id="TIGR01644">
    <property type="entry name" value="phage_P2_V"/>
    <property type="match status" value="1"/>
</dbReference>
<keyword evidence="3" id="KW-1185">Reference proteome</keyword>
<dbReference type="PIRSF" id="PIRSF012337">
    <property type="entry name" value="gp45"/>
    <property type="match status" value="1"/>
</dbReference>
<name>A0ABU7HWA0_9PSED</name>
<dbReference type="RefSeq" id="WP_330076479.1">
    <property type="nucleotide sequence ID" value="NZ_JAZDQJ010000028.1"/>
</dbReference>
<evidence type="ECO:0000259" key="1">
    <source>
        <dbReference type="Pfam" id="PF06890"/>
    </source>
</evidence>
<evidence type="ECO:0000313" key="3">
    <source>
        <dbReference type="Proteomes" id="UP001335100"/>
    </source>
</evidence>
<organism evidence="2 3">
    <name type="scientific">Pseudomonas ulcerans</name>
    <dbReference type="NCBI Taxonomy" id="3115852"/>
    <lineage>
        <taxon>Bacteria</taxon>
        <taxon>Pseudomonadati</taxon>
        <taxon>Pseudomonadota</taxon>
        <taxon>Gammaproteobacteria</taxon>
        <taxon>Pseudomonadales</taxon>
        <taxon>Pseudomonadaceae</taxon>
        <taxon>Pseudomonas</taxon>
    </lineage>
</organism>
<dbReference type="InterPro" id="IPR014462">
    <property type="entry name" value="Phage_Mu_Gp45"/>
</dbReference>
<dbReference type="Pfam" id="PF06890">
    <property type="entry name" value="Phage_Mu_Gp45"/>
    <property type="match status" value="1"/>
</dbReference>
<comment type="caution">
    <text evidence="2">The sequence shown here is derived from an EMBL/GenBank/DDBJ whole genome shotgun (WGS) entry which is preliminary data.</text>
</comment>
<dbReference type="EMBL" id="JAZDQJ010000028">
    <property type="protein sequence ID" value="MEE1935758.1"/>
    <property type="molecule type" value="Genomic_DNA"/>
</dbReference>
<dbReference type="Proteomes" id="UP001335100">
    <property type="component" value="Unassembled WGS sequence"/>
</dbReference>
<evidence type="ECO:0000313" key="2">
    <source>
        <dbReference type="EMBL" id="MEE1935758.1"/>
    </source>
</evidence>
<reference evidence="2 3" key="1">
    <citation type="submission" date="2024-01" db="EMBL/GenBank/DDBJ databases">
        <title>Unpublished Manusciprt.</title>
        <authorList>
            <person name="Duman M."/>
            <person name="Valdes E.G."/>
            <person name="Ajmi N."/>
            <person name="Altun S."/>
            <person name="Saticioglu I.B."/>
        </authorList>
    </citation>
    <scope>NUCLEOTIDE SEQUENCE [LARGE SCALE GENOMIC DNA]</scope>
    <source>
        <strain evidence="2 3">148P</strain>
    </source>
</reference>
<accession>A0ABU7HWA0</accession>
<sequence>MKPSNFLVRGVLALVGAGSKMQSVQMQLTADEVKDDMEHFEPYGLTSNPHPGAEGLTAFINGDRSHGVVLCISDRRFRLQALKTGEVALYTDEGDFLHFKRGREVAIETLTLNVKADAGVNFDTPLIRTTGRIEAAGDVVAAGVSTSQHVHEGSDKKPVPGS</sequence>